<reference evidence="2 3" key="1">
    <citation type="journal article" date="2004" name="Nature">
        <title>Genome sequence of the ultrasmall unicellular red alga Cyanidioschyzon merolae 10D.</title>
        <authorList>
            <person name="Matsuzaki M."/>
            <person name="Misumi O."/>
            <person name="Shin-i T."/>
            <person name="Maruyama S."/>
            <person name="Takahara M."/>
            <person name="Miyagishima S."/>
            <person name="Mori T."/>
            <person name="Nishida K."/>
            <person name="Yagisawa F."/>
            <person name="Nishida K."/>
            <person name="Yoshida Y."/>
            <person name="Nishimura Y."/>
            <person name="Nakao S."/>
            <person name="Kobayashi T."/>
            <person name="Momoyama Y."/>
            <person name="Higashiyama T."/>
            <person name="Minoda A."/>
            <person name="Sano M."/>
            <person name="Nomoto H."/>
            <person name="Oishi K."/>
            <person name="Hayashi H."/>
            <person name="Ohta F."/>
            <person name="Nishizaka S."/>
            <person name="Haga S."/>
            <person name="Miura S."/>
            <person name="Morishita T."/>
            <person name="Kabeya Y."/>
            <person name="Terasawa K."/>
            <person name="Suzuki Y."/>
            <person name="Ishii Y."/>
            <person name="Asakawa S."/>
            <person name="Takano H."/>
            <person name="Ohta N."/>
            <person name="Kuroiwa H."/>
            <person name="Tanaka K."/>
            <person name="Shimizu N."/>
            <person name="Sugano S."/>
            <person name="Sato N."/>
            <person name="Nozaki H."/>
            <person name="Ogasawara N."/>
            <person name="Kohara Y."/>
            <person name="Kuroiwa T."/>
        </authorList>
    </citation>
    <scope>NUCLEOTIDE SEQUENCE [LARGE SCALE GENOMIC DNA]</scope>
    <source>
        <strain evidence="2 3">10D</strain>
    </source>
</reference>
<gene>
    <name evidence="2" type="ORF">CYME_CMI110C</name>
</gene>
<reference evidence="2 3" key="2">
    <citation type="journal article" date="2007" name="BMC Biol.">
        <title>A 100%-complete sequence reveals unusually simple genomic features in the hot-spring red alga Cyanidioschyzon merolae.</title>
        <authorList>
            <person name="Nozaki H."/>
            <person name="Takano H."/>
            <person name="Misumi O."/>
            <person name="Terasawa K."/>
            <person name="Matsuzaki M."/>
            <person name="Maruyama S."/>
            <person name="Nishida K."/>
            <person name="Yagisawa F."/>
            <person name="Yoshida Y."/>
            <person name="Fujiwara T."/>
            <person name="Takio S."/>
            <person name="Tamura K."/>
            <person name="Chung S.J."/>
            <person name="Nakamura S."/>
            <person name="Kuroiwa H."/>
            <person name="Tanaka K."/>
            <person name="Sato N."/>
            <person name="Kuroiwa T."/>
        </authorList>
    </citation>
    <scope>NUCLEOTIDE SEQUENCE [LARGE SCALE GENOMIC DNA]</scope>
    <source>
        <strain evidence="2 3">10D</strain>
    </source>
</reference>
<proteinExistence type="predicted"/>
<accession>M1V539</accession>
<feature type="compositionally biased region" description="Low complexity" evidence="1">
    <location>
        <begin position="394"/>
        <end position="405"/>
    </location>
</feature>
<dbReference type="GeneID" id="16993820"/>
<feature type="region of interest" description="Disordered" evidence="1">
    <location>
        <begin position="1"/>
        <end position="27"/>
    </location>
</feature>
<feature type="compositionally biased region" description="Basic and acidic residues" evidence="1">
    <location>
        <begin position="18"/>
        <end position="27"/>
    </location>
</feature>
<feature type="region of interest" description="Disordered" evidence="1">
    <location>
        <begin position="229"/>
        <end position="293"/>
    </location>
</feature>
<name>M1V539_CYAM1</name>
<sequence length="543" mass="59702">MRLASESYATHALPESSHLPEDDTTWERGTEPVSLLVAKLEPLLRAGDEGNWRDMVCVRKLAALKERLLEERQREQRQQQAATVPGGYENDPTGAQLQAQTLHTVNAALDKINRRFEYMRQQGHNWGYGSRIAEPLATPWNDVWHAPPVEAALGTSASRKVRVLRRNNSALRLALAGSLFIDRLDVEGPQGRNSPAGEGVRDAVLYEYMDAAEFRQRQLLEIERARRSESLDLDDDASTPQETGDSEDSEHGAHEHHESVSTQADAGHSDPSHVVNASPPERETQSNLQRVAPSSGIFAQSHLSRIYASTEEEYREQLMAASLLTSLDRRRRFRESSAQREPVTPSLRSESTTTHTDRSAEDTQQVVYAMRSQSPAPDPLSKAPGSTDASACRTSGVSSGSSTNSAPLGSVQELGGSGRYRPGSNAAPSRFCHVCARTKDLQTCANLPTGCRKVTCAKCFEDHGWVRSDAWVCTHCRGVCPERSQCQIYRLSNRNRSAKNRRHGQGRYAGARTPAAAAAATTASTTTTSTTTSGVHRKRVRHS</sequence>
<dbReference type="HOGENOM" id="CLU_501930_0_0_1"/>
<feature type="region of interest" description="Disordered" evidence="1">
    <location>
        <begin position="333"/>
        <end position="422"/>
    </location>
</feature>
<organism evidence="2 3">
    <name type="scientific">Cyanidioschyzon merolae (strain NIES-3377 / 10D)</name>
    <name type="common">Unicellular red alga</name>
    <dbReference type="NCBI Taxonomy" id="280699"/>
    <lineage>
        <taxon>Eukaryota</taxon>
        <taxon>Rhodophyta</taxon>
        <taxon>Bangiophyceae</taxon>
        <taxon>Cyanidiales</taxon>
        <taxon>Cyanidiaceae</taxon>
        <taxon>Cyanidioschyzon</taxon>
    </lineage>
</organism>
<evidence type="ECO:0000313" key="2">
    <source>
        <dbReference type="EMBL" id="BAM80000.1"/>
    </source>
</evidence>
<dbReference type="AlphaFoldDB" id="M1V539"/>
<dbReference type="Proteomes" id="UP000007014">
    <property type="component" value="Chromosome 9"/>
</dbReference>
<dbReference type="OrthoDB" id="6040at2759"/>
<feature type="compositionally biased region" description="Basic and acidic residues" evidence="1">
    <location>
        <begin position="249"/>
        <end position="259"/>
    </location>
</feature>
<feature type="compositionally biased region" description="Polar residues" evidence="1">
    <location>
        <begin position="362"/>
        <end position="375"/>
    </location>
</feature>
<evidence type="ECO:0000313" key="3">
    <source>
        <dbReference type="Proteomes" id="UP000007014"/>
    </source>
</evidence>
<keyword evidence="3" id="KW-1185">Reference proteome</keyword>
<dbReference type="EMBL" id="AP006491">
    <property type="protein sequence ID" value="BAM80000.1"/>
    <property type="molecule type" value="Genomic_DNA"/>
</dbReference>
<feature type="region of interest" description="Disordered" evidence="1">
    <location>
        <begin position="497"/>
        <end position="543"/>
    </location>
</feature>
<dbReference type="Gramene" id="CMI110CT">
    <property type="protein sequence ID" value="CMI110CT"/>
    <property type="gene ID" value="CMI110C"/>
</dbReference>
<dbReference type="RefSeq" id="XP_005536286.1">
    <property type="nucleotide sequence ID" value="XM_005536229.1"/>
</dbReference>
<dbReference type="KEGG" id="cme:CYME_CMI110C"/>
<evidence type="ECO:0008006" key="4">
    <source>
        <dbReference type="Google" id="ProtNLM"/>
    </source>
</evidence>
<evidence type="ECO:0000256" key="1">
    <source>
        <dbReference type="SAM" id="MobiDB-lite"/>
    </source>
</evidence>
<feature type="compositionally biased region" description="Low complexity" evidence="1">
    <location>
        <begin position="515"/>
        <end position="533"/>
    </location>
</feature>
<protein>
    <recommendedName>
        <fullName evidence="4">Zinc-finger domain-containing protein</fullName>
    </recommendedName>
</protein>